<dbReference type="PROSITE" id="PS51475">
    <property type="entry name" value="PROTEASOME_ALPHA_2"/>
    <property type="match status" value="1"/>
</dbReference>
<dbReference type="InterPro" id="IPR001353">
    <property type="entry name" value="Proteasome_sua/b"/>
</dbReference>
<dbReference type="GO" id="GO:0019773">
    <property type="term" value="C:proteasome core complex, alpha-subunit complex"/>
    <property type="evidence" value="ECO:0007669"/>
    <property type="project" value="UniProtKB-UniRule"/>
</dbReference>
<proteinExistence type="inferred from homology"/>
<dbReference type="SMART" id="SM00948">
    <property type="entry name" value="Proteasome_A_N"/>
    <property type="match status" value="1"/>
</dbReference>
<comment type="subunit">
    <text evidence="3">The 26S proteasome consists of a 20S proteasome core and two 19S regulatory subunits.</text>
</comment>
<dbReference type="Proteomes" id="UP000011014">
    <property type="component" value="Unassembled WGS sequence"/>
</dbReference>
<dbReference type="AlphaFoldDB" id="E4YSF7"/>
<dbReference type="Pfam" id="PF10584">
    <property type="entry name" value="Proteasome_A_N"/>
    <property type="match status" value="1"/>
</dbReference>
<dbReference type="InterPro" id="IPR000426">
    <property type="entry name" value="Proteasome_asu_N"/>
</dbReference>
<feature type="domain" description="Proteasome alpha-type subunits" evidence="4">
    <location>
        <begin position="8"/>
        <end position="30"/>
    </location>
</feature>
<keyword evidence="3" id="KW-0539">Nucleus</keyword>
<dbReference type="InterPro" id="IPR029055">
    <property type="entry name" value="Ntn_hydrolases_N"/>
</dbReference>
<evidence type="ECO:0000256" key="1">
    <source>
        <dbReference type="ARBA" id="ARBA00022942"/>
    </source>
</evidence>
<keyword evidence="1 2" id="KW-0647">Proteasome</keyword>
<sequence length="149" mass="16349">MFMTRSEYDRSVNSFSPEGRLFQVEYAIEAIKLGSTAIGIHTKEGCVLAVEKRITSPLIVPTSIEKIFEVDKHVGCAMSGLIADARTMIDRARVEAQNHWFTFNEHMKVESITSAVSSLALAFGEGSSSEKTMSRPFGVALLFAGVDKN</sequence>
<dbReference type="InterPro" id="IPR050115">
    <property type="entry name" value="Proteasome_alpha"/>
</dbReference>
<dbReference type="GO" id="GO:0005737">
    <property type="term" value="C:cytoplasm"/>
    <property type="evidence" value="ECO:0007669"/>
    <property type="project" value="UniProtKB-SubCell"/>
</dbReference>
<gene>
    <name evidence="5" type="ORF">GSOID_T00032336001</name>
</gene>
<comment type="similarity">
    <text evidence="2 3">Belongs to the peptidase T1A family.</text>
</comment>
<reference evidence="5" key="1">
    <citation type="journal article" date="2010" name="Science">
        <title>Plasticity of animal genome architecture unmasked by rapid evolution of a pelagic tunicate.</title>
        <authorList>
            <person name="Denoeud F."/>
            <person name="Henriet S."/>
            <person name="Mungpakdee S."/>
            <person name="Aury J.M."/>
            <person name="Da Silva C."/>
            <person name="Brinkmann H."/>
            <person name="Mikhaleva J."/>
            <person name="Olsen L.C."/>
            <person name="Jubin C."/>
            <person name="Canestro C."/>
            <person name="Bouquet J.M."/>
            <person name="Danks G."/>
            <person name="Poulain J."/>
            <person name="Campsteijn C."/>
            <person name="Adamski M."/>
            <person name="Cross I."/>
            <person name="Yadetie F."/>
            <person name="Muffato M."/>
            <person name="Louis A."/>
            <person name="Butcher S."/>
            <person name="Tsagkogeorga G."/>
            <person name="Konrad A."/>
            <person name="Singh S."/>
            <person name="Jensen M.F."/>
            <person name="Cong E.H."/>
            <person name="Eikeseth-Otteraa H."/>
            <person name="Noel B."/>
            <person name="Anthouard V."/>
            <person name="Porcel B.M."/>
            <person name="Kachouri-Lafond R."/>
            <person name="Nishino A."/>
            <person name="Ugolini M."/>
            <person name="Chourrout P."/>
            <person name="Nishida H."/>
            <person name="Aasland R."/>
            <person name="Huzurbazar S."/>
            <person name="Westhof E."/>
            <person name="Delsuc F."/>
            <person name="Lehrach H."/>
            <person name="Reinhardt R."/>
            <person name="Weissenbach J."/>
            <person name="Roy S.W."/>
            <person name="Artiguenave F."/>
            <person name="Postlethwait J.H."/>
            <person name="Manak J.R."/>
            <person name="Thompson E.M."/>
            <person name="Jaillon O."/>
            <person name="Du Pasquier L."/>
            <person name="Boudinot P."/>
            <person name="Liberles D.A."/>
            <person name="Volff J.N."/>
            <person name="Philippe H."/>
            <person name="Lenhard B."/>
            <person name="Roest Crollius H."/>
            <person name="Wincker P."/>
            <person name="Chourrout D."/>
        </authorList>
    </citation>
    <scope>NUCLEOTIDE SEQUENCE [LARGE SCALE GENOMIC DNA]</scope>
</reference>
<feature type="non-terminal residue" evidence="5">
    <location>
        <position position="149"/>
    </location>
</feature>
<comment type="subcellular location">
    <subcellularLocation>
        <location evidence="3">Cytoplasm</location>
    </subcellularLocation>
    <subcellularLocation>
        <location evidence="3">Nucleus</location>
    </subcellularLocation>
</comment>
<dbReference type="PANTHER" id="PTHR11599">
    <property type="entry name" value="PROTEASOME SUBUNIT ALPHA/BETA"/>
    <property type="match status" value="1"/>
</dbReference>
<accession>E4YSF7</accession>
<protein>
    <recommendedName>
        <fullName evidence="3">Proteasome subunit alpha type</fullName>
    </recommendedName>
</protein>
<dbReference type="SUPFAM" id="SSF56235">
    <property type="entry name" value="N-terminal nucleophile aminohydrolases (Ntn hydrolases)"/>
    <property type="match status" value="1"/>
</dbReference>
<dbReference type="GO" id="GO:0005634">
    <property type="term" value="C:nucleus"/>
    <property type="evidence" value="ECO:0007669"/>
    <property type="project" value="UniProtKB-SubCell"/>
</dbReference>
<evidence type="ECO:0000259" key="4">
    <source>
        <dbReference type="PROSITE" id="PS00388"/>
    </source>
</evidence>
<dbReference type="GO" id="GO:0006511">
    <property type="term" value="P:ubiquitin-dependent protein catabolic process"/>
    <property type="evidence" value="ECO:0007669"/>
    <property type="project" value="InterPro"/>
</dbReference>
<organism evidence="5">
    <name type="scientific">Oikopleura dioica</name>
    <name type="common">Tunicate</name>
    <dbReference type="NCBI Taxonomy" id="34765"/>
    <lineage>
        <taxon>Eukaryota</taxon>
        <taxon>Metazoa</taxon>
        <taxon>Chordata</taxon>
        <taxon>Tunicata</taxon>
        <taxon>Appendicularia</taxon>
        <taxon>Copelata</taxon>
        <taxon>Oikopleuridae</taxon>
        <taxon>Oikopleura</taxon>
    </lineage>
</organism>
<name>E4YSF7_OIKDI</name>
<dbReference type="Gene3D" id="3.60.20.10">
    <property type="entry name" value="Glutamine Phosphoribosylpyrophosphate, subunit 1, domain 1"/>
    <property type="match status" value="1"/>
</dbReference>
<evidence type="ECO:0000256" key="2">
    <source>
        <dbReference type="PROSITE-ProRule" id="PRU00808"/>
    </source>
</evidence>
<dbReference type="Pfam" id="PF00227">
    <property type="entry name" value="Proteasome"/>
    <property type="match status" value="1"/>
</dbReference>
<dbReference type="PROSITE" id="PS00388">
    <property type="entry name" value="PROTEASOME_ALPHA_1"/>
    <property type="match status" value="1"/>
</dbReference>
<evidence type="ECO:0000313" key="5">
    <source>
        <dbReference type="EMBL" id="CBY38396.1"/>
    </source>
</evidence>
<dbReference type="EMBL" id="FN655207">
    <property type="protein sequence ID" value="CBY38396.1"/>
    <property type="molecule type" value="Genomic_DNA"/>
</dbReference>
<dbReference type="InterPro" id="IPR023332">
    <property type="entry name" value="Proteasome_alpha-type"/>
</dbReference>
<keyword evidence="3" id="KW-0963">Cytoplasm</keyword>
<evidence type="ECO:0000256" key="3">
    <source>
        <dbReference type="RuleBase" id="RU000551"/>
    </source>
</evidence>